<dbReference type="InterPro" id="IPR041669">
    <property type="entry name" value="TetR_C_15"/>
</dbReference>
<dbReference type="SUPFAM" id="SSF46689">
    <property type="entry name" value="Homeodomain-like"/>
    <property type="match status" value="1"/>
</dbReference>
<feature type="compositionally biased region" description="Pro residues" evidence="3">
    <location>
        <begin position="215"/>
        <end position="224"/>
    </location>
</feature>
<dbReference type="PROSITE" id="PS50977">
    <property type="entry name" value="HTH_TETR_2"/>
    <property type="match status" value="1"/>
</dbReference>
<accession>A0A6J4U5H9</accession>
<feature type="region of interest" description="Disordered" evidence="3">
    <location>
        <begin position="205"/>
        <end position="224"/>
    </location>
</feature>
<dbReference type="InterPro" id="IPR050109">
    <property type="entry name" value="HTH-type_TetR-like_transc_reg"/>
</dbReference>
<dbReference type="InterPro" id="IPR009057">
    <property type="entry name" value="Homeodomain-like_sf"/>
</dbReference>
<dbReference type="InterPro" id="IPR001647">
    <property type="entry name" value="HTH_TetR"/>
</dbReference>
<evidence type="ECO:0000259" key="5">
    <source>
        <dbReference type="PROSITE" id="PS50977"/>
    </source>
</evidence>
<dbReference type="EMBL" id="CADCWE010000118">
    <property type="protein sequence ID" value="CAA9540974.1"/>
    <property type="molecule type" value="Genomic_DNA"/>
</dbReference>
<dbReference type="Pfam" id="PF00440">
    <property type="entry name" value="TetR_N"/>
    <property type="match status" value="1"/>
</dbReference>
<evidence type="ECO:0000313" key="6">
    <source>
        <dbReference type="EMBL" id="CAA9540974.1"/>
    </source>
</evidence>
<keyword evidence="4" id="KW-0812">Transmembrane</keyword>
<keyword evidence="4" id="KW-0472">Membrane</keyword>
<evidence type="ECO:0000256" key="3">
    <source>
        <dbReference type="SAM" id="MobiDB-lite"/>
    </source>
</evidence>
<dbReference type="PANTHER" id="PTHR30055:SF226">
    <property type="entry name" value="HTH-TYPE TRANSCRIPTIONAL REGULATOR PKSA"/>
    <property type="match status" value="1"/>
</dbReference>
<dbReference type="PANTHER" id="PTHR30055">
    <property type="entry name" value="HTH-TYPE TRANSCRIPTIONAL REGULATOR RUTR"/>
    <property type="match status" value="1"/>
</dbReference>
<feature type="transmembrane region" description="Helical" evidence="4">
    <location>
        <begin position="114"/>
        <end position="133"/>
    </location>
</feature>
<sequence length="224" mass="24335">MGENRERRRARRQPRGLLRKDEILAAAGTLFAEVGYDKATTNLIAAQAGVSPGSLYQFFPNKEAIAHAYAAAATAQLQRVYDTILSPEVIALPLPSFLDVFIDALVAFNRAFPGYLALSVASTISSPLGLALADLRRGIMGRLDALFEARWPAMPSKERRLRGLVSYRLFLALLPLALEGPEDDREAVVGEMKAVLFRYWEPSTGGEPPADMPASGPPAPSAPW</sequence>
<gene>
    <name evidence="6" type="ORF">AVDCRST_MAG73-1933</name>
</gene>
<name>A0A6J4U5H9_9BACT</name>
<dbReference type="Pfam" id="PF17918">
    <property type="entry name" value="TetR_C_15"/>
    <property type="match status" value="1"/>
</dbReference>
<feature type="DNA-binding region" description="H-T-H motif" evidence="2">
    <location>
        <begin position="40"/>
        <end position="59"/>
    </location>
</feature>
<dbReference type="InterPro" id="IPR023772">
    <property type="entry name" value="DNA-bd_HTH_TetR-type_CS"/>
</dbReference>
<dbReference type="GO" id="GO:0003700">
    <property type="term" value="F:DNA-binding transcription factor activity"/>
    <property type="evidence" value="ECO:0007669"/>
    <property type="project" value="TreeGrafter"/>
</dbReference>
<proteinExistence type="predicted"/>
<dbReference type="PROSITE" id="PS01081">
    <property type="entry name" value="HTH_TETR_1"/>
    <property type="match status" value="1"/>
</dbReference>
<evidence type="ECO:0000256" key="2">
    <source>
        <dbReference type="PROSITE-ProRule" id="PRU00335"/>
    </source>
</evidence>
<reference evidence="6" key="1">
    <citation type="submission" date="2020-02" db="EMBL/GenBank/DDBJ databases">
        <authorList>
            <person name="Meier V. D."/>
        </authorList>
    </citation>
    <scope>NUCLEOTIDE SEQUENCE</scope>
    <source>
        <strain evidence="6">AVDCRST_MAG73</strain>
    </source>
</reference>
<dbReference type="PRINTS" id="PR00455">
    <property type="entry name" value="HTHTETR"/>
</dbReference>
<evidence type="ECO:0000256" key="4">
    <source>
        <dbReference type="SAM" id="Phobius"/>
    </source>
</evidence>
<keyword evidence="1 2" id="KW-0238">DNA-binding</keyword>
<feature type="domain" description="HTH tetR-type" evidence="5">
    <location>
        <begin position="17"/>
        <end position="77"/>
    </location>
</feature>
<protein>
    <submittedName>
        <fullName evidence="6">Transcriptional regulator, AcrR family</fullName>
    </submittedName>
</protein>
<dbReference type="Gene3D" id="1.10.357.10">
    <property type="entry name" value="Tetracycline Repressor, domain 2"/>
    <property type="match status" value="1"/>
</dbReference>
<keyword evidence="4" id="KW-1133">Transmembrane helix</keyword>
<evidence type="ECO:0000256" key="1">
    <source>
        <dbReference type="ARBA" id="ARBA00023125"/>
    </source>
</evidence>
<dbReference type="GO" id="GO:0000976">
    <property type="term" value="F:transcription cis-regulatory region binding"/>
    <property type="evidence" value="ECO:0007669"/>
    <property type="project" value="TreeGrafter"/>
</dbReference>
<dbReference type="AlphaFoldDB" id="A0A6J4U5H9"/>
<organism evidence="6">
    <name type="scientific">uncultured Thermomicrobiales bacterium</name>
    <dbReference type="NCBI Taxonomy" id="1645740"/>
    <lineage>
        <taxon>Bacteria</taxon>
        <taxon>Pseudomonadati</taxon>
        <taxon>Thermomicrobiota</taxon>
        <taxon>Thermomicrobia</taxon>
        <taxon>Thermomicrobiales</taxon>
        <taxon>environmental samples</taxon>
    </lineage>
</organism>